<keyword evidence="3" id="KW-1185">Reference proteome</keyword>
<feature type="compositionally biased region" description="Acidic residues" evidence="1">
    <location>
        <begin position="709"/>
        <end position="739"/>
    </location>
</feature>
<dbReference type="eggNOG" id="ENOG502S9AA">
    <property type="taxonomic scope" value="Eukaryota"/>
</dbReference>
<reference evidence="3" key="1">
    <citation type="journal article" date="2013" name="Science">
        <title>The Amborella genome and the evolution of flowering plants.</title>
        <authorList>
            <consortium name="Amborella Genome Project"/>
        </authorList>
    </citation>
    <scope>NUCLEOTIDE SEQUENCE [LARGE SCALE GENOMIC DNA]</scope>
</reference>
<evidence type="ECO:0000313" key="3">
    <source>
        <dbReference type="Proteomes" id="UP000017836"/>
    </source>
</evidence>
<sequence>MSQRYEQAIQKWYDHSRTANLEYLDLANTPKPTGSDLAHNLEVVYDRLLLHSKDTHLMSNNWLLTANSEPYLQALEATESIDSPAEGFVKPSSQSGGVNTTLQVLIKQNNTLIQLVAAQTNQIEGLRQDLQKLQTSGSSTALESLQKQLAGLNLGPPVPRSPKPFYVFKDPRVIFAEEKEDQIRDYRRMARVRHQLQRRFPGRGRRTDEASSDSSSSSSSRRNFNRSLESQLDPQAEISLSQRRRANMVPAETLYDASWSEPQHQVYQHYSESRILCTGEQQVDMQFINSQSYEKLRRAGMQHVHIGLIMIRIQALHRSDAGTNALIVIRDTRWPDDRAVIGTMEADLTTRTQLVYIAPNMMLSLVDFHNHIQISIQTQGYEGWRGAESNLLITRGLVARLTNTSFAGFRYNVDDVAEYLASNGIRAVPGQKHTTEELRGRRWILRPVAISTAQAPTSAVVQNLTDGRQSIRFQDYTHLPPRGTFPVDEFDLETHGQNEQEPQEEFVASCWDHLLEPTWDKYWNGVQYWNGMPIPSFCIMTPDGPRLRTSSDPPPPPADGSTGWKPALPFPEEVSTPPSDDPEDPEDPSPPEEPSPDKYPTILPSQDGWDTLGEPSGRYDYMVNYAAPPHAHIPLSSIIATGWDDDDNDNDNDNTGSPSDPIVDLTPDEQFDADFSHLQFLSTMPSLDDATPTNTVPIDDGTTTSDDGISSDDEDNETVYETALEDSDPDDSDIDDEDPSSSSFSGGVGGCDSVSPSNSTFVTSKPTEAAMASSTLQKELEELEYPQIQKLQEKAMSSVTSAYRPPVEPIMGPVNYPPATMIQPFDVGETKERRKGFKEFKQPIIALPSAHASTGAMLILPEDIGQYNDTISRWEAITINLKRRYGFNGEWRTKLNMMR</sequence>
<accession>U5DEY8</accession>
<dbReference type="Pfam" id="PF07028">
    <property type="entry name" value="DUF1319"/>
    <property type="match status" value="1"/>
</dbReference>
<dbReference type="InterPro" id="IPR010746">
    <property type="entry name" value="CYMV_Orf1"/>
</dbReference>
<feature type="compositionally biased region" description="Low complexity" evidence="1">
    <location>
        <begin position="698"/>
        <end position="708"/>
    </location>
</feature>
<dbReference type="Proteomes" id="UP000017836">
    <property type="component" value="Unassembled WGS sequence"/>
</dbReference>
<dbReference type="Pfam" id="PF01107">
    <property type="entry name" value="MP"/>
    <property type="match status" value="1"/>
</dbReference>
<dbReference type="HOGENOM" id="CLU_322217_0_0_1"/>
<protein>
    <submittedName>
        <fullName evidence="2">Uncharacterized protein</fullName>
    </submittedName>
</protein>
<evidence type="ECO:0000256" key="1">
    <source>
        <dbReference type="SAM" id="MobiDB-lite"/>
    </source>
</evidence>
<feature type="compositionally biased region" description="Acidic residues" evidence="1">
    <location>
        <begin position="643"/>
        <end position="652"/>
    </location>
</feature>
<evidence type="ECO:0000313" key="2">
    <source>
        <dbReference type="EMBL" id="ERN20007.1"/>
    </source>
</evidence>
<proteinExistence type="predicted"/>
<feature type="compositionally biased region" description="Low complexity" evidence="1">
    <location>
        <begin position="740"/>
        <end position="757"/>
    </location>
</feature>
<feature type="compositionally biased region" description="Polar residues" evidence="1">
    <location>
        <begin position="679"/>
        <end position="696"/>
    </location>
</feature>
<feature type="region of interest" description="Disordered" evidence="1">
    <location>
        <begin position="194"/>
        <end position="243"/>
    </location>
</feature>
<feature type="compositionally biased region" description="Basic residues" evidence="1">
    <location>
        <begin position="194"/>
        <end position="204"/>
    </location>
</feature>
<name>U5DEY8_AMBTC</name>
<dbReference type="InterPro" id="IPR028919">
    <property type="entry name" value="Viral_movement"/>
</dbReference>
<organism evidence="2 3">
    <name type="scientific">Amborella trichopoda</name>
    <dbReference type="NCBI Taxonomy" id="13333"/>
    <lineage>
        <taxon>Eukaryota</taxon>
        <taxon>Viridiplantae</taxon>
        <taxon>Streptophyta</taxon>
        <taxon>Embryophyta</taxon>
        <taxon>Tracheophyta</taxon>
        <taxon>Spermatophyta</taxon>
        <taxon>Magnoliopsida</taxon>
        <taxon>Amborellales</taxon>
        <taxon>Amborellaceae</taxon>
        <taxon>Amborella</taxon>
    </lineage>
</organism>
<feature type="region of interest" description="Disordered" evidence="1">
    <location>
        <begin position="543"/>
        <end position="614"/>
    </location>
</feature>
<dbReference type="Gramene" id="ERN20007">
    <property type="protein sequence ID" value="ERN20007"/>
    <property type="gene ID" value="AMTR_s00071p00160380"/>
</dbReference>
<feature type="compositionally biased region" description="Acidic residues" evidence="1">
    <location>
        <begin position="580"/>
        <end position="590"/>
    </location>
</feature>
<feature type="compositionally biased region" description="Polar residues" evidence="1">
    <location>
        <begin position="221"/>
        <end position="241"/>
    </location>
</feature>
<gene>
    <name evidence="2" type="ORF">AMTR_s00071p00160380</name>
</gene>
<dbReference type="EMBL" id="KI392062">
    <property type="protein sequence ID" value="ERN20007.1"/>
    <property type="molecule type" value="Genomic_DNA"/>
</dbReference>
<feature type="region of interest" description="Disordered" evidence="1">
    <location>
        <begin position="642"/>
        <end position="766"/>
    </location>
</feature>
<dbReference type="AlphaFoldDB" id="U5DEY8"/>